<gene>
    <name evidence="1" type="ORF">NCTC10951_00715</name>
</gene>
<dbReference type="Gene3D" id="3.20.20.80">
    <property type="entry name" value="Glycosidases"/>
    <property type="match status" value="1"/>
</dbReference>
<proteinExistence type="predicted"/>
<sequence length="565" mass="61897">MRCVMGVTWFGTGGIHWLDEQQQTELYKDAVTMVQAGLSVVRLFVPAANLMEQRLPATIDQVRAAVDAAQAAGLSVIISAPTFWMNGMVLPPADPSGVAVFENEASLEQAEAMLRGLAAGLRDCSQALIYDLGDEIFHARRSTNLPVAAVRRWFKRMTSAVRSQDSGAVVMQCHDAGWGTNAGRRWLLAANPVDLIGVHAFPLWSPVRLESHADRRATMLLPFLVAVVAAWQRVVVDELTCYGAGEPETLRYARAVIPACMARGAESVLWWCYKDIESRRPPYTGRPSETDRGLVRRDGTPRTVFETIRELAAGELIAPRRATAALVLSEPSDERRSYLSPGLDPLEAEFTAHEALTTAHIVHDVCRLNQVDGYDFLVCPGMTDVSFETQDILMRHVRDGGDLLVSLGGSAGEIPEELLDGLRCVDFRRDLSGVFQIGKDVAGEVSVPELAVLEGDGWSSIAHVDNIPAMWYRTVGNGHIVVIPWWPEATVGTSTLRVLYDVALARMGQRSTWNLPDDVEVLAVSLNGRPAHLLINHDDTRAHELPGVEVPALGPRYTFVLEADA</sequence>
<accession>A0A448PIM8</accession>
<dbReference type="EMBL" id="LR134477">
    <property type="protein sequence ID" value="VEI14839.1"/>
    <property type="molecule type" value="Genomic_DNA"/>
</dbReference>
<dbReference type="Proteomes" id="UP000268658">
    <property type="component" value="Chromosome"/>
</dbReference>
<dbReference type="SUPFAM" id="SSF51445">
    <property type="entry name" value="(Trans)glycosidases"/>
    <property type="match status" value="1"/>
</dbReference>
<dbReference type="SUPFAM" id="SSF52317">
    <property type="entry name" value="Class I glutamine amidotransferase-like"/>
    <property type="match status" value="1"/>
</dbReference>
<evidence type="ECO:0000313" key="2">
    <source>
        <dbReference type="Proteomes" id="UP000268658"/>
    </source>
</evidence>
<reference evidence="1 2" key="1">
    <citation type="submission" date="2018-12" db="EMBL/GenBank/DDBJ databases">
        <authorList>
            <consortium name="Pathogen Informatics"/>
        </authorList>
    </citation>
    <scope>NUCLEOTIDE SEQUENCE [LARGE SCALE GENOMIC DNA]</scope>
    <source>
        <strain evidence="1 2">NCTC10951</strain>
    </source>
</reference>
<dbReference type="Gene3D" id="3.40.50.880">
    <property type="match status" value="1"/>
</dbReference>
<dbReference type="InterPro" id="IPR017853">
    <property type="entry name" value="GH"/>
</dbReference>
<dbReference type="OrthoDB" id="110211at2"/>
<dbReference type="AlphaFoldDB" id="A0A448PIM8"/>
<protein>
    <submittedName>
        <fullName evidence="1">Endo-beta-mannanase</fullName>
    </submittedName>
</protein>
<dbReference type="InterPro" id="IPR029062">
    <property type="entry name" value="Class_I_gatase-like"/>
</dbReference>
<evidence type="ECO:0000313" key="1">
    <source>
        <dbReference type="EMBL" id="VEI14839.1"/>
    </source>
</evidence>
<name>A0A448PIM8_ACTVI</name>
<dbReference type="KEGG" id="avc:NCTC10951_00715"/>
<organism evidence="1 2">
    <name type="scientific">Actinomyces viscosus</name>
    <dbReference type="NCBI Taxonomy" id="1656"/>
    <lineage>
        <taxon>Bacteria</taxon>
        <taxon>Bacillati</taxon>
        <taxon>Actinomycetota</taxon>
        <taxon>Actinomycetes</taxon>
        <taxon>Actinomycetales</taxon>
        <taxon>Actinomycetaceae</taxon>
        <taxon>Actinomyces</taxon>
    </lineage>
</organism>